<dbReference type="InterPro" id="IPR050804">
    <property type="entry name" value="MCC"/>
</dbReference>
<dbReference type="PANTHER" id="PTHR46236">
    <property type="entry name" value="TRAF-LIKE SUPERFAMILY PROTEIN"/>
    <property type="match status" value="1"/>
</dbReference>
<dbReference type="EMBL" id="KI517416">
    <property type="protein sequence ID" value="ESQ47309.1"/>
    <property type="molecule type" value="Genomic_DNA"/>
</dbReference>
<feature type="domain" description="MATH" evidence="2">
    <location>
        <begin position="1"/>
        <end position="43"/>
    </location>
</feature>
<dbReference type="PROSITE" id="PS50144">
    <property type="entry name" value="MATH"/>
    <property type="match status" value="1"/>
</dbReference>
<evidence type="ECO:0000256" key="1">
    <source>
        <dbReference type="SAM" id="Coils"/>
    </source>
</evidence>
<evidence type="ECO:0000259" key="2">
    <source>
        <dbReference type="PROSITE" id="PS50144"/>
    </source>
</evidence>
<keyword evidence="4" id="KW-1185">Reference proteome</keyword>
<organism evidence="3 4">
    <name type="scientific">Eutrema salsugineum</name>
    <name type="common">Saltwater cress</name>
    <name type="synonym">Sisymbrium salsugineum</name>
    <dbReference type="NCBI Taxonomy" id="72664"/>
    <lineage>
        <taxon>Eukaryota</taxon>
        <taxon>Viridiplantae</taxon>
        <taxon>Streptophyta</taxon>
        <taxon>Embryophyta</taxon>
        <taxon>Tracheophyta</taxon>
        <taxon>Spermatophyta</taxon>
        <taxon>Magnoliopsida</taxon>
        <taxon>eudicotyledons</taxon>
        <taxon>Gunneridae</taxon>
        <taxon>Pentapetalae</taxon>
        <taxon>rosids</taxon>
        <taxon>malvids</taxon>
        <taxon>Brassicales</taxon>
        <taxon>Brassicaceae</taxon>
        <taxon>Eutremeae</taxon>
        <taxon>Eutrema</taxon>
    </lineage>
</organism>
<evidence type="ECO:0000313" key="3">
    <source>
        <dbReference type="EMBL" id="ESQ47309.1"/>
    </source>
</evidence>
<protein>
    <recommendedName>
        <fullName evidence="2">MATH domain-containing protein</fullName>
    </recommendedName>
</protein>
<reference evidence="3 4" key="1">
    <citation type="journal article" date="2013" name="Front. Plant Sci.">
        <title>The Reference Genome of the Halophytic Plant Eutrema salsugineum.</title>
        <authorList>
            <person name="Yang R."/>
            <person name="Jarvis D.E."/>
            <person name="Chen H."/>
            <person name="Beilstein M.A."/>
            <person name="Grimwood J."/>
            <person name="Jenkins J."/>
            <person name="Shu S."/>
            <person name="Prochnik S."/>
            <person name="Xin M."/>
            <person name="Ma C."/>
            <person name="Schmutz J."/>
            <person name="Wing R.A."/>
            <person name="Mitchell-Olds T."/>
            <person name="Schumaker K.S."/>
            <person name="Wang X."/>
        </authorList>
    </citation>
    <scope>NUCLEOTIDE SEQUENCE [LARGE SCALE GENOMIC DNA]</scope>
</reference>
<dbReference type="PANTHER" id="PTHR46236:SF32">
    <property type="entry name" value="MATH DOMAIN-CONTAINING PROTEIN"/>
    <property type="match status" value="1"/>
</dbReference>
<dbReference type="Gramene" id="ESQ47309">
    <property type="protein sequence ID" value="ESQ47309"/>
    <property type="gene ID" value="EUTSA_v10028109mg"/>
</dbReference>
<gene>
    <name evidence="3" type="ORF">EUTSA_v10028109mg</name>
</gene>
<dbReference type="InterPro" id="IPR002083">
    <property type="entry name" value="MATH/TRAF_dom"/>
</dbReference>
<evidence type="ECO:0000313" key="4">
    <source>
        <dbReference type="Proteomes" id="UP000030689"/>
    </source>
</evidence>
<sequence length="171" mass="19389">GQAYWFDQKNPTLGYRDVLPLTKLLDINGGFLVNGEVKIAAEVDFLEVIGKSDMLEETSLVMDVKGFQVLPSQSLRRWPKKIFKDDLSDAEATLANMTNVGFKLDWLEKKLDQVKESKEKEEAGEIQMQKIEEDLKDLKHKCSELEAQLEKEKAELLASRATLSLSDDDVI</sequence>
<dbReference type="OMA" id="NCVKIVA"/>
<dbReference type="eggNOG" id="KOG1987">
    <property type="taxonomic scope" value="Eukaryota"/>
</dbReference>
<feature type="non-terminal residue" evidence="3">
    <location>
        <position position="1"/>
    </location>
</feature>
<keyword evidence="1" id="KW-0175">Coiled coil</keyword>
<dbReference type="KEGG" id="eus:EUTSA_v10028109mg"/>
<proteinExistence type="predicted"/>
<dbReference type="AlphaFoldDB" id="V4LU02"/>
<name>V4LU02_EUTSA</name>
<dbReference type="Proteomes" id="UP000030689">
    <property type="component" value="Unassembled WGS sequence"/>
</dbReference>
<dbReference type="SUPFAM" id="SSF49599">
    <property type="entry name" value="TRAF domain-like"/>
    <property type="match status" value="1"/>
</dbReference>
<feature type="coiled-coil region" evidence="1">
    <location>
        <begin position="104"/>
        <end position="162"/>
    </location>
</feature>
<accession>V4LU02</accession>